<dbReference type="Proteomes" id="UP001209540">
    <property type="component" value="Unassembled WGS sequence"/>
</dbReference>
<sequence>MIPRDLVRAYLIVVDKLASLTEAEKTLWSLIGINLVVFGFWQFPRMLPFMTKWFTHNPASRNSSITLVTSCFSHQEIFHLGLNMMGLYSFGMVIHQYLGREQFLASYVATGIGANVASHVLSIATRRYRPIMPSLGASGAIYGLLAGTAYLYPNASVSLVFLPFIPIKMGYALPAMMGFDLAGIMLGWRRFDHYAHLAGASLGLGYMHYGPNEIWAPLVRKVHEIRKSSRSSSSNQ</sequence>
<keyword evidence="6 7" id="KW-0472">Membrane</keyword>
<organism evidence="9 10">
    <name type="scientific">Phascolomyces articulosus</name>
    <dbReference type="NCBI Taxonomy" id="60185"/>
    <lineage>
        <taxon>Eukaryota</taxon>
        <taxon>Fungi</taxon>
        <taxon>Fungi incertae sedis</taxon>
        <taxon>Mucoromycota</taxon>
        <taxon>Mucoromycotina</taxon>
        <taxon>Mucoromycetes</taxon>
        <taxon>Mucorales</taxon>
        <taxon>Lichtheimiaceae</taxon>
        <taxon>Phascolomyces</taxon>
    </lineage>
</organism>
<feature type="transmembrane region" description="Helical" evidence="7">
    <location>
        <begin position="131"/>
        <end position="151"/>
    </location>
</feature>
<evidence type="ECO:0000256" key="6">
    <source>
        <dbReference type="ARBA" id="ARBA00023136"/>
    </source>
</evidence>
<dbReference type="PANTHER" id="PTHR43731:SF14">
    <property type="entry name" value="PRESENILIN-ASSOCIATED RHOMBOID-LIKE PROTEIN, MITOCHONDRIAL"/>
    <property type="match status" value="1"/>
</dbReference>
<feature type="transmembrane region" description="Helical" evidence="7">
    <location>
        <begin position="104"/>
        <end position="124"/>
    </location>
</feature>
<dbReference type="GO" id="GO:0016020">
    <property type="term" value="C:membrane"/>
    <property type="evidence" value="ECO:0007669"/>
    <property type="project" value="UniProtKB-SubCell"/>
</dbReference>
<dbReference type="SUPFAM" id="SSF144091">
    <property type="entry name" value="Rhomboid-like"/>
    <property type="match status" value="1"/>
</dbReference>
<keyword evidence="4" id="KW-0378">Hydrolase</keyword>
<keyword evidence="3 7" id="KW-0812">Transmembrane</keyword>
<feature type="domain" description="Peptidase S54 rhomboid" evidence="8">
    <location>
        <begin position="65"/>
        <end position="207"/>
    </location>
</feature>
<reference evidence="9" key="2">
    <citation type="submission" date="2023-02" db="EMBL/GenBank/DDBJ databases">
        <authorList>
            <consortium name="DOE Joint Genome Institute"/>
            <person name="Mondo S.J."/>
            <person name="Chang Y."/>
            <person name="Wang Y."/>
            <person name="Ahrendt S."/>
            <person name="Andreopoulos W."/>
            <person name="Barry K."/>
            <person name="Beard J."/>
            <person name="Benny G.L."/>
            <person name="Blankenship S."/>
            <person name="Bonito G."/>
            <person name="Cuomo C."/>
            <person name="Desiro A."/>
            <person name="Gervers K.A."/>
            <person name="Hundley H."/>
            <person name="Kuo A."/>
            <person name="LaButti K."/>
            <person name="Lang B.F."/>
            <person name="Lipzen A."/>
            <person name="O'Donnell K."/>
            <person name="Pangilinan J."/>
            <person name="Reynolds N."/>
            <person name="Sandor L."/>
            <person name="Smith M.W."/>
            <person name="Tsang A."/>
            <person name="Grigoriev I.V."/>
            <person name="Stajich J.E."/>
            <person name="Spatafora J.W."/>
        </authorList>
    </citation>
    <scope>NUCLEOTIDE SEQUENCE</scope>
    <source>
        <strain evidence="9">RSA 2281</strain>
    </source>
</reference>
<name>A0AAD5JUC5_9FUNG</name>
<comment type="caution">
    <text evidence="9">The sequence shown here is derived from an EMBL/GenBank/DDBJ whole genome shotgun (WGS) entry which is preliminary data.</text>
</comment>
<proteinExistence type="inferred from homology"/>
<evidence type="ECO:0000256" key="3">
    <source>
        <dbReference type="ARBA" id="ARBA00022692"/>
    </source>
</evidence>
<dbReference type="AlphaFoldDB" id="A0AAD5JUC5"/>
<evidence type="ECO:0000313" key="10">
    <source>
        <dbReference type="Proteomes" id="UP001209540"/>
    </source>
</evidence>
<dbReference type="InterPro" id="IPR035952">
    <property type="entry name" value="Rhomboid-like_sf"/>
</dbReference>
<protein>
    <recommendedName>
        <fullName evidence="8">Peptidase S54 rhomboid domain-containing protein</fullName>
    </recommendedName>
</protein>
<reference evidence="9" key="1">
    <citation type="journal article" date="2022" name="IScience">
        <title>Evolution of zygomycete secretomes and the origins of terrestrial fungal ecologies.</title>
        <authorList>
            <person name="Chang Y."/>
            <person name="Wang Y."/>
            <person name="Mondo S."/>
            <person name="Ahrendt S."/>
            <person name="Andreopoulos W."/>
            <person name="Barry K."/>
            <person name="Beard J."/>
            <person name="Benny G.L."/>
            <person name="Blankenship S."/>
            <person name="Bonito G."/>
            <person name="Cuomo C."/>
            <person name="Desiro A."/>
            <person name="Gervers K.A."/>
            <person name="Hundley H."/>
            <person name="Kuo A."/>
            <person name="LaButti K."/>
            <person name="Lang B.F."/>
            <person name="Lipzen A."/>
            <person name="O'Donnell K."/>
            <person name="Pangilinan J."/>
            <person name="Reynolds N."/>
            <person name="Sandor L."/>
            <person name="Smith M.E."/>
            <person name="Tsang A."/>
            <person name="Grigoriev I.V."/>
            <person name="Stajich J.E."/>
            <person name="Spatafora J.W."/>
        </authorList>
    </citation>
    <scope>NUCLEOTIDE SEQUENCE</scope>
    <source>
        <strain evidence="9">RSA 2281</strain>
    </source>
</reference>
<dbReference type="EMBL" id="JAIXMP010000023">
    <property type="protein sequence ID" value="KAI9255041.1"/>
    <property type="molecule type" value="Genomic_DNA"/>
</dbReference>
<evidence type="ECO:0000256" key="7">
    <source>
        <dbReference type="SAM" id="Phobius"/>
    </source>
</evidence>
<dbReference type="Gene3D" id="1.20.1540.10">
    <property type="entry name" value="Rhomboid-like"/>
    <property type="match status" value="1"/>
</dbReference>
<dbReference type="InterPro" id="IPR050925">
    <property type="entry name" value="Rhomboid_protease_S54"/>
</dbReference>
<dbReference type="Pfam" id="PF01694">
    <property type="entry name" value="Rhomboid"/>
    <property type="match status" value="1"/>
</dbReference>
<comment type="similarity">
    <text evidence="2">Belongs to the peptidase S54 family.</text>
</comment>
<comment type="subcellular location">
    <subcellularLocation>
        <location evidence="1">Membrane</location>
        <topology evidence="1">Multi-pass membrane protein</topology>
    </subcellularLocation>
</comment>
<feature type="transmembrane region" description="Helical" evidence="7">
    <location>
        <begin position="77"/>
        <end position="98"/>
    </location>
</feature>
<evidence type="ECO:0000256" key="2">
    <source>
        <dbReference type="ARBA" id="ARBA00009045"/>
    </source>
</evidence>
<dbReference type="GO" id="GO:0006465">
    <property type="term" value="P:signal peptide processing"/>
    <property type="evidence" value="ECO:0007669"/>
    <property type="project" value="TreeGrafter"/>
</dbReference>
<accession>A0AAD5JUC5</accession>
<evidence type="ECO:0000259" key="8">
    <source>
        <dbReference type="Pfam" id="PF01694"/>
    </source>
</evidence>
<gene>
    <name evidence="9" type="ORF">BDA99DRAFT_442350</name>
</gene>
<evidence type="ECO:0000313" key="9">
    <source>
        <dbReference type="EMBL" id="KAI9255041.1"/>
    </source>
</evidence>
<keyword evidence="5 7" id="KW-1133">Transmembrane helix</keyword>
<feature type="transmembrane region" description="Helical" evidence="7">
    <location>
        <begin position="26"/>
        <end position="43"/>
    </location>
</feature>
<keyword evidence="10" id="KW-1185">Reference proteome</keyword>
<dbReference type="InterPro" id="IPR022764">
    <property type="entry name" value="Peptidase_S54_rhomboid_dom"/>
</dbReference>
<evidence type="ECO:0000256" key="1">
    <source>
        <dbReference type="ARBA" id="ARBA00004141"/>
    </source>
</evidence>
<evidence type="ECO:0000256" key="5">
    <source>
        <dbReference type="ARBA" id="ARBA00022989"/>
    </source>
</evidence>
<feature type="transmembrane region" description="Helical" evidence="7">
    <location>
        <begin position="171"/>
        <end position="188"/>
    </location>
</feature>
<dbReference type="FunFam" id="1.20.1540.10:FF:000012">
    <property type="entry name" value="Rhomboid family protein"/>
    <property type="match status" value="1"/>
</dbReference>
<evidence type="ECO:0000256" key="4">
    <source>
        <dbReference type="ARBA" id="ARBA00022801"/>
    </source>
</evidence>
<dbReference type="GO" id="GO:0004252">
    <property type="term" value="F:serine-type endopeptidase activity"/>
    <property type="evidence" value="ECO:0007669"/>
    <property type="project" value="InterPro"/>
</dbReference>
<dbReference type="PANTHER" id="PTHR43731">
    <property type="entry name" value="RHOMBOID PROTEASE"/>
    <property type="match status" value="1"/>
</dbReference>